<dbReference type="PANTHER" id="PTHR10707:SF10">
    <property type="entry name" value="CYTOCHROME C OXIDASE SUBUNIT 4"/>
    <property type="match status" value="1"/>
</dbReference>
<dbReference type="InterPro" id="IPR004203">
    <property type="entry name" value="Cyt_c_oxidase_su4_fam"/>
</dbReference>
<dbReference type="STRING" id="403673.A0A177WXP7"/>
<keyword evidence="3" id="KW-0812">Transmembrane</keyword>
<dbReference type="eggNOG" id="KOG4075">
    <property type="taxonomic scope" value="Eukaryota"/>
</dbReference>
<evidence type="ECO:0000313" key="11">
    <source>
        <dbReference type="Proteomes" id="UP000077115"/>
    </source>
</evidence>
<proteinExistence type="inferred from homology"/>
<dbReference type="GO" id="GO:0045277">
    <property type="term" value="C:respiratory chain complex IV"/>
    <property type="evidence" value="ECO:0007669"/>
    <property type="project" value="InterPro"/>
</dbReference>
<dbReference type="VEuPathDB" id="FungiDB:BDEG_27662"/>
<keyword evidence="9" id="KW-0472">Membrane</keyword>
<dbReference type="GO" id="GO:0005743">
    <property type="term" value="C:mitochondrial inner membrane"/>
    <property type="evidence" value="ECO:0007669"/>
    <property type="project" value="UniProtKB-SubCell"/>
</dbReference>
<keyword evidence="8" id="KW-0496">Mitochondrion</keyword>
<keyword evidence="7" id="KW-0560">Oxidoreductase</keyword>
<evidence type="ECO:0000256" key="7">
    <source>
        <dbReference type="ARBA" id="ARBA00023002"/>
    </source>
</evidence>
<keyword evidence="4" id="KW-0999">Mitochondrion inner membrane</keyword>
<comment type="subcellular location">
    <subcellularLocation>
        <location evidence="1">Mitochondrion inner membrane</location>
        <topology evidence="1">Single-pass membrane protein</topology>
    </subcellularLocation>
</comment>
<accession>A0A177WXP7</accession>
<evidence type="ECO:0000256" key="9">
    <source>
        <dbReference type="ARBA" id="ARBA00023136"/>
    </source>
</evidence>
<dbReference type="Pfam" id="PF02936">
    <property type="entry name" value="COX4"/>
    <property type="match status" value="1"/>
</dbReference>
<dbReference type="GO" id="GO:0016491">
    <property type="term" value="F:oxidoreductase activity"/>
    <property type="evidence" value="ECO:0007669"/>
    <property type="project" value="UniProtKB-KW"/>
</dbReference>
<dbReference type="Gene3D" id="1.10.442.10">
    <property type="entry name" value="Cytochrome c oxidase subunit IV"/>
    <property type="match status" value="1"/>
</dbReference>
<evidence type="ECO:0000256" key="3">
    <source>
        <dbReference type="ARBA" id="ARBA00022692"/>
    </source>
</evidence>
<evidence type="ECO:0000256" key="4">
    <source>
        <dbReference type="ARBA" id="ARBA00022792"/>
    </source>
</evidence>
<dbReference type="OrthoDB" id="186013at2759"/>
<evidence type="ECO:0000256" key="5">
    <source>
        <dbReference type="ARBA" id="ARBA00022946"/>
    </source>
</evidence>
<evidence type="ECO:0000313" key="10">
    <source>
        <dbReference type="EMBL" id="OAJ44434.1"/>
    </source>
</evidence>
<name>A0A177WXP7_BATDL</name>
<keyword evidence="6" id="KW-1133">Transmembrane helix</keyword>
<dbReference type="Proteomes" id="UP000077115">
    <property type="component" value="Unassembled WGS sequence"/>
</dbReference>
<dbReference type="EMBL" id="DS022312">
    <property type="protein sequence ID" value="OAJ44434.1"/>
    <property type="molecule type" value="Genomic_DNA"/>
</dbReference>
<dbReference type="AlphaFoldDB" id="A0A177WXP7"/>
<comment type="similarity">
    <text evidence="2">Belongs to the cytochrome c oxidase IV family.</text>
</comment>
<dbReference type="InterPro" id="IPR036639">
    <property type="entry name" value="Cyt_c_oxidase_su4_sf"/>
</dbReference>
<reference evidence="10 11" key="2">
    <citation type="submission" date="2016-05" db="EMBL/GenBank/DDBJ databases">
        <title>Lineage-specific infection strategies underlie the spectrum of fungal disease in amphibians.</title>
        <authorList>
            <person name="Cuomo C.A."/>
            <person name="Farrer R.A."/>
            <person name="James T."/>
            <person name="Longcore J."/>
            <person name="Birren B."/>
        </authorList>
    </citation>
    <scope>NUCLEOTIDE SEQUENCE [LARGE SCALE GENOMIC DNA]</scope>
    <source>
        <strain evidence="10 11">JEL423</strain>
    </source>
</reference>
<organism evidence="10 11">
    <name type="scientific">Batrachochytrium dendrobatidis (strain JEL423)</name>
    <dbReference type="NCBI Taxonomy" id="403673"/>
    <lineage>
        <taxon>Eukaryota</taxon>
        <taxon>Fungi</taxon>
        <taxon>Fungi incertae sedis</taxon>
        <taxon>Chytridiomycota</taxon>
        <taxon>Chytridiomycota incertae sedis</taxon>
        <taxon>Chytridiomycetes</taxon>
        <taxon>Rhizophydiales</taxon>
        <taxon>Rhizophydiales incertae sedis</taxon>
        <taxon>Batrachochytrium</taxon>
    </lineage>
</organism>
<evidence type="ECO:0000256" key="6">
    <source>
        <dbReference type="ARBA" id="ARBA00022989"/>
    </source>
</evidence>
<evidence type="ECO:0000256" key="2">
    <source>
        <dbReference type="ARBA" id="ARBA00008135"/>
    </source>
</evidence>
<protein>
    <submittedName>
        <fullName evidence="10">Cytochrome c oxidase subunit IV</fullName>
    </submittedName>
</protein>
<dbReference type="SUPFAM" id="SSF81406">
    <property type="entry name" value="Mitochondrial cytochrome c oxidase subunit IV"/>
    <property type="match status" value="1"/>
</dbReference>
<evidence type="ECO:0000256" key="1">
    <source>
        <dbReference type="ARBA" id="ARBA00004434"/>
    </source>
</evidence>
<keyword evidence="5" id="KW-0809">Transit peptide</keyword>
<evidence type="ECO:0000256" key="8">
    <source>
        <dbReference type="ARBA" id="ARBA00023128"/>
    </source>
</evidence>
<sequence>MFAIRSALRQAKPVIQRSPYQQRFSSSLTPSALSHIEARWVKLPEAEQGAIADQLAELQKGDWKALTLEQKRAAYFIAYGPYGARTPADPVLRIKVASWVVFFLATAGTLLAVWESVKNKPKTFSKEWKEAEDALAIERKMNPFSGAYAKVLEAENKSA</sequence>
<dbReference type="GO" id="GO:0006123">
    <property type="term" value="P:mitochondrial electron transport, cytochrome c to oxygen"/>
    <property type="evidence" value="ECO:0007669"/>
    <property type="project" value="InterPro"/>
</dbReference>
<gene>
    <name evidence="10" type="ORF">BDEG_27662</name>
</gene>
<reference evidence="10 11" key="1">
    <citation type="submission" date="2006-10" db="EMBL/GenBank/DDBJ databases">
        <title>The Genome Sequence of Batrachochytrium dendrobatidis JEL423.</title>
        <authorList>
            <consortium name="The Broad Institute Genome Sequencing Platform"/>
            <person name="Birren B."/>
            <person name="Lander E."/>
            <person name="Galagan J."/>
            <person name="Cuomo C."/>
            <person name="Devon K."/>
            <person name="Jaffe D."/>
            <person name="Butler J."/>
            <person name="Alvarez P."/>
            <person name="Gnerre S."/>
            <person name="Grabherr M."/>
            <person name="Kleber M."/>
            <person name="Mauceli E."/>
            <person name="Brockman W."/>
            <person name="Young S."/>
            <person name="LaButti K."/>
            <person name="Sykes S."/>
            <person name="DeCaprio D."/>
            <person name="Crawford M."/>
            <person name="Koehrsen M."/>
            <person name="Engels R."/>
            <person name="Montgomery P."/>
            <person name="Pearson M."/>
            <person name="Howarth C."/>
            <person name="Larson L."/>
            <person name="White J."/>
            <person name="O'Leary S."/>
            <person name="Kodira C."/>
            <person name="Zeng Q."/>
            <person name="Yandava C."/>
            <person name="Alvarado L."/>
            <person name="Longcore J."/>
            <person name="James T."/>
        </authorList>
    </citation>
    <scope>NUCLEOTIDE SEQUENCE [LARGE SCALE GENOMIC DNA]</scope>
    <source>
        <strain evidence="10 11">JEL423</strain>
    </source>
</reference>
<dbReference type="PANTHER" id="PTHR10707">
    <property type="entry name" value="CYTOCHROME C OXIDASE SUBUNIT IV"/>
    <property type="match status" value="1"/>
</dbReference>